<keyword evidence="3" id="KW-0862">Zinc</keyword>
<dbReference type="PROSITE" id="PS50157">
    <property type="entry name" value="ZINC_FINGER_C2H2_2"/>
    <property type="match status" value="2"/>
</dbReference>
<dbReference type="SMART" id="SM00355">
    <property type="entry name" value="ZnF_C2H2"/>
    <property type="match status" value="3"/>
</dbReference>
<dbReference type="GO" id="GO:0008270">
    <property type="term" value="F:zinc ion binding"/>
    <property type="evidence" value="ECO:0007669"/>
    <property type="project" value="UniProtKB-KW"/>
</dbReference>
<keyword evidence="2 4" id="KW-0863">Zinc-finger</keyword>
<evidence type="ECO:0000256" key="4">
    <source>
        <dbReference type="PROSITE-ProRule" id="PRU00042"/>
    </source>
</evidence>
<dbReference type="PANTHER" id="PTHR23235">
    <property type="entry name" value="KRUEPPEL-LIKE TRANSCRIPTION FACTOR"/>
    <property type="match status" value="1"/>
</dbReference>
<proteinExistence type="predicted"/>
<dbReference type="GO" id="GO:0000978">
    <property type="term" value="F:RNA polymerase II cis-regulatory region sequence-specific DNA binding"/>
    <property type="evidence" value="ECO:0007669"/>
    <property type="project" value="TreeGrafter"/>
</dbReference>
<dbReference type="InterPro" id="IPR036236">
    <property type="entry name" value="Znf_C2H2_sf"/>
</dbReference>
<protein>
    <recommendedName>
        <fullName evidence="6">C2H2-type domain-containing protein</fullName>
    </recommendedName>
</protein>
<dbReference type="FunFam" id="3.30.160.60:FF:002343">
    <property type="entry name" value="Zinc finger protein 33A"/>
    <property type="match status" value="1"/>
</dbReference>
<organism evidence="7 8">
    <name type="scientific">Tilletiopsis washingtonensis</name>
    <dbReference type="NCBI Taxonomy" id="58919"/>
    <lineage>
        <taxon>Eukaryota</taxon>
        <taxon>Fungi</taxon>
        <taxon>Dikarya</taxon>
        <taxon>Basidiomycota</taxon>
        <taxon>Ustilaginomycotina</taxon>
        <taxon>Exobasidiomycetes</taxon>
        <taxon>Entylomatales</taxon>
        <taxon>Entylomatales incertae sedis</taxon>
        <taxon>Tilletiopsis</taxon>
    </lineage>
</organism>
<dbReference type="GO" id="GO:0000981">
    <property type="term" value="F:DNA-binding transcription factor activity, RNA polymerase II-specific"/>
    <property type="evidence" value="ECO:0007669"/>
    <property type="project" value="TreeGrafter"/>
</dbReference>
<gene>
    <name evidence="7" type="ORF">FA09DRAFT_298716</name>
</gene>
<evidence type="ECO:0000313" key="7">
    <source>
        <dbReference type="EMBL" id="PWN97299.1"/>
    </source>
</evidence>
<dbReference type="EMBL" id="KZ819295">
    <property type="protein sequence ID" value="PWN97299.1"/>
    <property type="molecule type" value="Genomic_DNA"/>
</dbReference>
<feature type="compositionally biased region" description="Low complexity" evidence="5">
    <location>
        <begin position="125"/>
        <end position="144"/>
    </location>
</feature>
<dbReference type="GeneID" id="37267803"/>
<evidence type="ECO:0000256" key="1">
    <source>
        <dbReference type="ARBA" id="ARBA00022723"/>
    </source>
</evidence>
<evidence type="ECO:0000256" key="2">
    <source>
        <dbReference type="ARBA" id="ARBA00022771"/>
    </source>
</evidence>
<dbReference type="OrthoDB" id="4748970at2759"/>
<accession>A0A316Z6R7</accession>
<dbReference type="AlphaFoldDB" id="A0A316Z6R7"/>
<evidence type="ECO:0000256" key="3">
    <source>
        <dbReference type="ARBA" id="ARBA00022833"/>
    </source>
</evidence>
<dbReference type="STRING" id="58919.A0A316Z6R7"/>
<dbReference type="FunFam" id="3.30.160.60:FF:000065">
    <property type="entry name" value="B-cell CLL/lymphoma 6, member B"/>
    <property type="match status" value="1"/>
</dbReference>
<sequence>MVPVATVTTSATQAASASRRTNAAVHYCPIPGCNSSFTRKFNLNGHLRSHTGDKPFECGECGKKFARRLTRILRHFDLSRHERLHSGIKAHTCETCGKNFARIDALRRHLRTDGGNGVGCAARAGSTAAGGSSPGEGSDAAPSPNGRFVGAAM</sequence>
<feature type="region of interest" description="Disordered" evidence="5">
    <location>
        <begin position="125"/>
        <end position="153"/>
    </location>
</feature>
<keyword evidence="1" id="KW-0479">Metal-binding</keyword>
<reference evidence="7 8" key="1">
    <citation type="journal article" date="2018" name="Mol. Biol. Evol.">
        <title>Broad Genomic Sampling Reveals a Smut Pathogenic Ancestry of the Fungal Clade Ustilaginomycotina.</title>
        <authorList>
            <person name="Kijpornyongpan T."/>
            <person name="Mondo S.J."/>
            <person name="Barry K."/>
            <person name="Sandor L."/>
            <person name="Lee J."/>
            <person name="Lipzen A."/>
            <person name="Pangilinan J."/>
            <person name="LaButti K."/>
            <person name="Hainaut M."/>
            <person name="Henrissat B."/>
            <person name="Grigoriev I.V."/>
            <person name="Spatafora J.W."/>
            <person name="Aime M.C."/>
        </authorList>
    </citation>
    <scope>NUCLEOTIDE SEQUENCE [LARGE SCALE GENOMIC DNA]</scope>
    <source>
        <strain evidence="7 8">MCA 4186</strain>
    </source>
</reference>
<dbReference type="PROSITE" id="PS00028">
    <property type="entry name" value="ZINC_FINGER_C2H2_1"/>
    <property type="match status" value="1"/>
</dbReference>
<dbReference type="InterPro" id="IPR013087">
    <property type="entry name" value="Znf_C2H2_type"/>
</dbReference>
<dbReference type="Pfam" id="PF00096">
    <property type="entry name" value="zf-C2H2"/>
    <property type="match status" value="2"/>
</dbReference>
<dbReference type="SUPFAM" id="SSF57667">
    <property type="entry name" value="beta-beta-alpha zinc fingers"/>
    <property type="match status" value="2"/>
</dbReference>
<dbReference type="Proteomes" id="UP000245946">
    <property type="component" value="Unassembled WGS sequence"/>
</dbReference>
<feature type="domain" description="C2H2-type" evidence="6">
    <location>
        <begin position="91"/>
        <end position="118"/>
    </location>
</feature>
<evidence type="ECO:0000259" key="6">
    <source>
        <dbReference type="PROSITE" id="PS50157"/>
    </source>
</evidence>
<name>A0A316Z6R7_9BASI</name>
<evidence type="ECO:0000313" key="8">
    <source>
        <dbReference type="Proteomes" id="UP000245946"/>
    </source>
</evidence>
<dbReference type="PANTHER" id="PTHR23235:SF120">
    <property type="entry name" value="KRUPPEL-LIKE FACTOR 15"/>
    <property type="match status" value="1"/>
</dbReference>
<dbReference type="Gene3D" id="3.30.160.60">
    <property type="entry name" value="Classic Zinc Finger"/>
    <property type="match status" value="3"/>
</dbReference>
<feature type="domain" description="C2H2-type" evidence="6">
    <location>
        <begin position="26"/>
        <end position="55"/>
    </location>
</feature>
<keyword evidence="8" id="KW-1185">Reference proteome</keyword>
<evidence type="ECO:0000256" key="5">
    <source>
        <dbReference type="SAM" id="MobiDB-lite"/>
    </source>
</evidence>
<dbReference type="RefSeq" id="XP_025597578.1">
    <property type="nucleotide sequence ID" value="XM_025740257.1"/>
</dbReference>